<keyword evidence="1" id="KW-0472">Membrane</keyword>
<comment type="caution">
    <text evidence="2">The sequence shown here is derived from an EMBL/GenBank/DDBJ whole genome shotgun (WGS) entry which is preliminary data.</text>
</comment>
<dbReference type="EMBL" id="MNPL01021439">
    <property type="protein sequence ID" value="OQR69337.1"/>
    <property type="molecule type" value="Genomic_DNA"/>
</dbReference>
<dbReference type="InParanoid" id="A0A1V9X726"/>
<evidence type="ECO:0000313" key="2">
    <source>
        <dbReference type="EMBL" id="OQR69337.1"/>
    </source>
</evidence>
<feature type="transmembrane region" description="Helical" evidence="1">
    <location>
        <begin position="24"/>
        <end position="47"/>
    </location>
</feature>
<name>A0A1V9X726_9ACAR</name>
<dbReference type="Proteomes" id="UP000192247">
    <property type="component" value="Unassembled WGS sequence"/>
</dbReference>
<proteinExistence type="predicted"/>
<keyword evidence="1" id="KW-0812">Transmembrane</keyword>
<evidence type="ECO:0000256" key="1">
    <source>
        <dbReference type="SAM" id="Phobius"/>
    </source>
</evidence>
<keyword evidence="3" id="KW-1185">Reference proteome</keyword>
<reference evidence="2 3" key="1">
    <citation type="journal article" date="2017" name="Gigascience">
        <title>Draft genome of the honey bee ectoparasitic mite, Tropilaelaps mercedesae, is shaped by the parasitic life history.</title>
        <authorList>
            <person name="Dong X."/>
            <person name="Armstrong S.D."/>
            <person name="Xia D."/>
            <person name="Makepeace B.L."/>
            <person name="Darby A.C."/>
            <person name="Kadowaki T."/>
        </authorList>
    </citation>
    <scope>NUCLEOTIDE SEQUENCE [LARGE SCALE GENOMIC DNA]</scope>
    <source>
        <strain evidence="2">Wuxi-XJTLU</strain>
    </source>
</reference>
<sequence>MSYPGCFQFGSIFSATATRVLAGFWYFFTFVILAIIVGNLCESVLWVDEDFSRLETIHGLLNTRGMKFTCIEAGATCRTLEVREPFPATISQSLPYSWQIDGRKYYARTKKEARHSPLSLNLSARKQLHQIEPGAEEDLG</sequence>
<protein>
    <submittedName>
        <fullName evidence="2">Glutamate receptor</fullName>
    </submittedName>
</protein>
<dbReference type="AlphaFoldDB" id="A0A1V9X726"/>
<gene>
    <name evidence="2" type="ORF">BIW11_12322</name>
</gene>
<evidence type="ECO:0000313" key="3">
    <source>
        <dbReference type="Proteomes" id="UP000192247"/>
    </source>
</evidence>
<keyword evidence="1" id="KW-1133">Transmembrane helix</keyword>
<organism evidence="2 3">
    <name type="scientific">Tropilaelaps mercedesae</name>
    <dbReference type="NCBI Taxonomy" id="418985"/>
    <lineage>
        <taxon>Eukaryota</taxon>
        <taxon>Metazoa</taxon>
        <taxon>Ecdysozoa</taxon>
        <taxon>Arthropoda</taxon>
        <taxon>Chelicerata</taxon>
        <taxon>Arachnida</taxon>
        <taxon>Acari</taxon>
        <taxon>Parasitiformes</taxon>
        <taxon>Mesostigmata</taxon>
        <taxon>Gamasina</taxon>
        <taxon>Dermanyssoidea</taxon>
        <taxon>Laelapidae</taxon>
        <taxon>Tropilaelaps</taxon>
    </lineage>
</organism>
<dbReference type="OrthoDB" id="6487233at2759"/>
<keyword evidence="2" id="KW-0675">Receptor</keyword>
<accession>A0A1V9X726</accession>